<dbReference type="PANTHER" id="PTHR13198:SF4">
    <property type="entry name" value="E3 UBIQUITIN-PROTEIN LIGASE RNF25"/>
    <property type="match status" value="1"/>
</dbReference>
<dbReference type="GO" id="GO:0016567">
    <property type="term" value="P:protein ubiquitination"/>
    <property type="evidence" value="ECO:0007669"/>
    <property type="project" value="TreeGrafter"/>
</dbReference>
<dbReference type="InterPro" id="IPR001841">
    <property type="entry name" value="Znf_RING"/>
</dbReference>
<gene>
    <name evidence="5" type="ORF">Scep_029848</name>
</gene>
<evidence type="ECO:0000259" key="3">
    <source>
        <dbReference type="PROSITE" id="PS50089"/>
    </source>
</evidence>
<dbReference type="SUPFAM" id="SSF54495">
    <property type="entry name" value="UBC-like"/>
    <property type="match status" value="1"/>
</dbReference>
<dbReference type="EMBL" id="JBBNAG010000013">
    <property type="protein sequence ID" value="KAK9083377.1"/>
    <property type="molecule type" value="Genomic_DNA"/>
</dbReference>
<name>A0AAP0E232_9MAGN</name>
<dbReference type="InterPro" id="IPR013083">
    <property type="entry name" value="Znf_RING/FYVE/PHD"/>
</dbReference>
<dbReference type="Gene3D" id="3.30.40.10">
    <property type="entry name" value="Zinc/RING finger domain, C3HC4 (zinc finger)"/>
    <property type="match status" value="1"/>
</dbReference>
<keyword evidence="6" id="KW-1185">Reference proteome</keyword>
<dbReference type="GO" id="GO:0005634">
    <property type="term" value="C:nucleus"/>
    <property type="evidence" value="ECO:0007669"/>
    <property type="project" value="TreeGrafter"/>
</dbReference>
<dbReference type="SMART" id="SM00591">
    <property type="entry name" value="RWD"/>
    <property type="match status" value="1"/>
</dbReference>
<dbReference type="GO" id="GO:0008270">
    <property type="term" value="F:zinc ion binding"/>
    <property type="evidence" value="ECO:0007669"/>
    <property type="project" value="UniProtKB-KW"/>
</dbReference>
<evidence type="ECO:0000313" key="5">
    <source>
        <dbReference type="EMBL" id="KAK9083377.1"/>
    </source>
</evidence>
<accession>A0AAP0E232</accession>
<evidence type="ECO:0000256" key="2">
    <source>
        <dbReference type="SAM" id="MobiDB-lite"/>
    </source>
</evidence>
<keyword evidence="1" id="KW-0863">Zinc-finger</keyword>
<feature type="domain" description="RWD" evidence="4">
    <location>
        <begin position="9"/>
        <end position="115"/>
    </location>
</feature>
<organism evidence="5 6">
    <name type="scientific">Stephania cephalantha</name>
    <dbReference type="NCBI Taxonomy" id="152367"/>
    <lineage>
        <taxon>Eukaryota</taxon>
        <taxon>Viridiplantae</taxon>
        <taxon>Streptophyta</taxon>
        <taxon>Embryophyta</taxon>
        <taxon>Tracheophyta</taxon>
        <taxon>Spermatophyta</taxon>
        <taxon>Magnoliopsida</taxon>
        <taxon>Ranunculales</taxon>
        <taxon>Menispermaceae</taxon>
        <taxon>Menispermoideae</taxon>
        <taxon>Cissampelideae</taxon>
        <taxon>Stephania</taxon>
    </lineage>
</organism>
<dbReference type="Pfam" id="PF05773">
    <property type="entry name" value="RWD"/>
    <property type="match status" value="1"/>
</dbReference>
<dbReference type="InterPro" id="IPR039133">
    <property type="entry name" value="RNF25"/>
</dbReference>
<dbReference type="PROSITE" id="PS50908">
    <property type="entry name" value="RWD"/>
    <property type="match status" value="1"/>
</dbReference>
<dbReference type="GO" id="GO:0061630">
    <property type="term" value="F:ubiquitin protein ligase activity"/>
    <property type="evidence" value="ECO:0007669"/>
    <property type="project" value="InterPro"/>
</dbReference>
<dbReference type="Gene3D" id="3.10.110.10">
    <property type="entry name" value="Ubiquitin Conjugating Enzyme"/>
    <property type="match status" value="1"/>
</dbReference>
<dbReference type="PANTHER" id="PTHR13198">
    <property type="entry name" value="RING FINGER PROTEIN 25"/>
    <property type="match status" value="1"/>
</dbReference>
<evidence type="ECO:0000256" key="1">
    <source>
        <dbReference type="PROSITE-ProRule" id="PRU00175"/>
    </source>
</evidence>
<feature type="region of interest" description="Disordered" evidence="2">
    <location>
        <begin position="292"/>
        <end position="349"/>
    </location>
</feature>
<feature type="compositionally biased region" description="Polar residues" evidence="2">
    <location>
        <begin position="296"/>
        <end position="314"/>
    </location>
</feature>
<reference evidence="5 6" key="1">
    <citation type="submission" date="2024-01" db="EMBL/GenBank/DDBJ databases">
        <title>Genome assemblies of Stephania.</title>
        <authorList>
            <person name="Yang L."/>
        </authorList>
    </citation>
    <scope>NUCLEOTIDE SEQUENCE [LARGE SCALE GENOMIC DNA]</scope>
    <source>
        <strain evidence="5">JXDWG</strain>
        <tissue evidence="5">Leaf</tissue>
    </source>
</reference>
<keyword evidence="1" id="KW-0479">Metal-binding</keyword>
<evidence type="ECO:0008006" key="7">
    <source>
        <dbReference type="Google" id="ProtNLM"/>
    </source>
</evidence>
<feature type="compositionally biased region" description="Basic and acidic residues" evidence="2">
    <location>
        <begin position="340"/>
        <end position="349"/>
    </location>
</feature>
<dbReference type="Proteomes" id="UP001419268">
    <property type="component" value="Unassembled WGS sequence"/>
</dbReference>
<dbReference type="InterPro" id="IPR006575">
    <property type="entry name" value="RWD_dom"/>
</dbReference>
<dbReference type="SUPFAM" id="SSF57850">
    <property type="entry name" value="RING/U-box"/>
    <property type="match status" value="1"/>
</dbReference>
<dbReference type="FunFam" id="3.30.40.10:FF:000914">
    <property type="entry name" value="RWD domain-containing protein"/>
    <property type="match status" value="1"/>
</dbReference>
<protein>
    <recommendedName>
        <fullName evidence="7">RWD domain-containing protein</fullName>
    </recommendedName>
</protein>
<keyword evidence="1" id="KW-0862">Zinc</keyword>
<proteinExistence type="predicted"/>
<feature type="domain" description="RING-type" evidence="3">
    <location>
        <begin position="122"/>
        <end position="206"/>
    </location>
</feature>
<dbReference type="InterPro" id="IPR016135">
    <property type="entry name" value="UBQ-conjugating_enzyme/RWD"/>
</dbReference>
<dbReference type="PROSITE" id="PS50089">
    <property type="entry name" value="ZF_RING_2"/>
    <property type="match status" value="1"/>
</dbReference>
<sequence length="349" mass="39984">MALDEEVDIELEAVQAVYGDDCRVIRRFPPHLHVHIKPRTADDLSQQFVEAWLELCANSQYPEEPPDIGILEFKGLDEERRRNLIACIKEKACELSSYLMLVALCEEAVELLTNMNHPDGNCPLCLYPLVKENACGDSIPFMKLMSCFHCFHRKCFIRWWNWLQERQGNDGSYLYDGSVALSRNPQSQLDLPGALKENCGSCPICRKVFHAKDIEHVLSIIENFTSRSCLDGTESEDEDEEILQSEAEYFRKQKLEKITKLQEDINGLIKTKRDLVLMPGMFLPEPIIAPSEASAEVTSEQQTEPSCPSTSETDPSMPLHKPRNSKSRSSSIRKDKFHYRRSETNRSKR</sequence>
<evidence type="ECO:0000259" key="4">
    <source>
        <dbReference type="PROSITE" id="PS50908"/>
    </source>
</evidence>
<comment type="caution">
    <text evidence="5">The sequence shown here is derived from an EMBL/GenBank/DDBJ whole genome shotgun (WGS) entry which is preliminary data.</text>
</comment>
<evidence type="ECO:0000313" key="6">
    <source>
        <dbReference type="Proteomes" id="UP001419268"/>
    </source>
</evidence>
<dbReference type="SMART" id="SM00184">
    <property type="entry name" value="RING"/>
    <property type="match status" value="1"/>
</dbReference>
<dbReference type="CDD" id="cd23818">
    <property type="entry name" value="RWD_RNF25"/>
    <property type="match status" value="1"/>
</dbReference>
<dbReference type="AlphaFoldDB" id="A0AAP0E232"/>